<keyword evidence="2" id="KW-0812">Transmembrane</keyword>
<dbReference type="EMBL" id="FMBL01000001">
    <property type="protein sequence ID" value="SCC78121.1"/>
    <property type="molecule type" value="Genomic_DNA"/>
</dbReference>
<dbReference type="InterPro" id="IPR014721">
    <property type="entry name" value="Ribsml_uS5_D2-typ_fold_subgr"/>
</dbReference>
<dbReference type="InterPro" id="IPR027065">
    <property type="entry name" value="Lon_Prtase"/>
</dbReference>
<accession>A0A1C4GZS6</accession>
<organism evidence="4 5">
    <name type="scientific">Bifidobacterium commune</name>
    <dbReference type="NCBI Taxonomy" id="1505727"/>
    <lineage>
        <taxon>Bacteria</taxon>
        <taxon>Bacillati</taxon>
        <taxon>Actinomycetota</taxon>
        <taxon>Actinomycetes</taxon>
        <taxon>Bifidobacteriales</taxon>
        <taxon>Bifidobacteriaceae</taxon>
        <taxon>Bifidobacterium</taxon>
    </lineage>
</organism>
<evidence type="ECO:0000313" key="5">
    <source>
        <dbReference type="Proteomes" id="UP000242610"/>
    </source>
</evidence>
<proteinExistence type="predicted"/>
<evidence type="ECO:0000313" key="4">
    <source>
        <dbReference type="EMBL" id="SCC78121.1"/>
    </source>
</evidence>
<evidence type="ECO:0000256" key="2">
    <source>
        <dbReference type="SAM" id="Phobius"/>
    </source>
</evidence>
<feature type="domain" description="Lon proteolytic" evidence="3">
    <location>
        <begin position="173"/>
        <end position="338"/>
    </location>
</feature>
<feature type="compositionally biased region" description="Polar residues" evidence="1">
    <location>
        <begin position="60"/>
        <end position="81"/>
    </location>
</feature>
<evidence type="ECO:0000259" key="3">
    <source>
        <dbReference type="Pfam" id="PF05362"/>
    </source>
</evidence>
<protein>
    <submittedName>
        <fullName evidence="4">PDZ domain-containing protein</fullName>
    </submittedName>
</protein>
<gene>
    <name evidence="4" type="ORF">GA0061077_0111</name>
</gene>
<feature type="transmembrane region" description="Helical" evidence="2">
    <location>
        <begin position="102"/>
        <end position="124"/>
    </location>
</feature>
<keyword evidence="2" id="KW-1133">Transmembrane helix</keyword>
<dbReference type="SUPFAM" id="SSF54211">
    <property type="entry name" value="Ribosomal protein S5 domain 2-like"/>
    <property type="match status" value="1"/>
</dbReference>
<evidence type="ECO:0000256" key="1">
    <source>
        <dbReference type="SAM" id="MobiDB-lite"/>
    </source>
</evidence>
<reference evidence="5" key="1">
    <citation type="submission" date="2016-08" db="EMBL/GenBank/DDBJ databases">
        <authorList>
            <person name="Varghese N."/>
            <person name="Submissions Spin"/>
        </authorList>
    </citation>
    <scope>NUCLEOTIDE SEQUENCE [LARGE SCALE GENOMIC DNA]</scope>
    <source>
        <strain evidence="5">R-52791</strain>
    </source>
</reference>
<dbReference type="GO" id="GO:0005524">
    <property type="term" value="F:ATP binding"/>
    <property type="evidence" value="ECO:0007669"/>
    <property type="project" value="InterPro"/>
</dbReference>
<dbReference type="Gene3D" id="3.30.230.10">
    <property type="match status" value="1"/>
</dbReference>
<sequence length="368" mass="38619">MVRSKHSQTNGRRTSAARRGRHATVSPSVRRRSTGVTKGLRVAPSNGARSESEGIVDTGSEPQNPRNVASTRGGSGSQVTANGWRGLLDKVRYLFLGHSLRYLAGMICAMLCLIVLVLPSPYVIETPGPTQDVLGKVHGKEVISVGDVDSHATTGKLLMLTVNTQGAPGGSHNLGVQTLIAWIAPAQYAIPTEAIFPVGQTRDQYMKISAIQMSNSQKSATAAALDYAKERGIDGADTAKVSVHIGDIGGSSAGMMYALGVLTKLTPEDETGGKTIAGTGTIDKKGEVGEIGGIQLKMLAAKRDGATYFLAPAANCNEVVGHVPSGLRVVKVSTLDEAYRSLEAIGNGRDADLPYCTATRPGVDQRQN</sequence>
<dbReference type="Pfam" id="PF05362">
    <property type="entry name" value="Lon_C"/>
    <property type="match status" value="1"/>
</dbReference>
<dbReference type="AlphaFoldDB" id="A0A1C4GZS6"/>
<dbReference type="InterPro" id="IPR008269">
    <property type="entry name" value="Lon_proteolytic"/>
</dbReference>
<feature type="region of interest" description="Disordered" evidence="1">
    <location>
        <begin position="1"/>
        <end position="81"/>
    </location>
</feature>
<keyword evidence="2" id="KW-0472">Membrane</keyword>
<dbReference type="Proteomes" id="UP000242610">
    <property type="component" value="Unassembled WGS sequence"/>
</dbReference>
<dbReference type="GO" id="GO:0006508">
    <property type="term" value="P:proteolysis"/>
    <property type="evidence" value="ECO:0007669"/>
    <property type="project" value="InterPro"/>
</dbReference>
<dbReference type="InterPro" id="IPR020568">
    <property type="entry name" value="Ribosomal_Su5_D2-typ_SF"/>
</dbReference>
<keyword evidence="5" id="KW-1185">Reference proteome</keyword>
<name>A0A1C4GZS6_9BIFI</name>
<dbReference type="GO" id="GO:0004176">
    <property type="term" value="F:ATP-dependent peptidase activity"/>
    <property type="evidence" value="ECO:0007669"/>
    <property type="project" value="InterPro"/>
</dbReference>
<dbReference type="PANTHER" id="PTHR10046">
    <property type="entry name" value="ATP DEPENDENT LON PROTEASE FAMILY MEMBER"/>
    <property type="match status" value="1"/>
</dbReference>
<dbReference type="GO" id="GO:0004252">
    <property type="term" value="F:serine-type endopeptidase activity"/>
    <property type="evidence" value="ECO:0007669"/>
    <property type="project" value="InterPro"/>
</dbReference>
<dbReference type="STRING" id="1505727.GA0061077_0111"/>
<dbReference type="GO" id="GO:0030163">
    <property type="term" value="P:protein catabolic process"/>
    <property type="evidence" value="ECO:0007669"/>
    <property type="project" value="InterPro"/>
</dbReference>